<keyword evidence="6 8" id="KW-0472">Membrane</keyword>
<dbReference type="GO" id="GO:0005524">
    <property type="term" value="F:ATP binding"/>
    <property type="evidence" value="ECO:0007669"/>
    <property type="project" value="UniProtKB-KW"/>
</dbReference>
<dbReference type="Gene3D" id="3.40.50.300">
    <property type="entry name" value="P-loop containing nucleotide triphosphate hydrolases"/>
    <property type="match status" value="2"/>
</dbReference>
<evidence type="ECO:0000313" key="11">
    <source>
        <dbReference type="EMBL" id="NGM11831.1"/>
    </source>
</evidence>
<dbReference type="SUPFAM" id="SSF52540">
    <property type="entry name" value="P-loop containing nucleoside triphosphate hydrolases"/>
    <property type="match status" value="2"/>
</dbReference>
<keyword evidence="12" id="KW-1185">Reference proteome</keyword>
<keyword evidence="3" id="KW-0547">Nucleotide-binding</keyword>
<gene>
    <name evidence="11" type="ORF">ENC19_03635</name>
</gene>
<proteinExistence type="predicted"/>
<evidence type="ECO:0000256" key="7">
    <source>
        <dbReference type="SAM" id="MobiDB-lite"/>
    </source>
</evidence>
<dbReference type="InterPro" id="IPR017871">
    <property type="entry name" value="ABC_transporter-like_CS"/>
</dbReference>
<evidence type="ECO:0000256" key="2">
    <source>
        <dbReference type="ARBA" id="ARBA00022692"/>
    </source>
</evidence>
<feature type="transmembrane region" description="Helical" evidence="8">
    <location>
        <begin position="927"/>
        <end position="948"/>
    </location>
</feature>
<dbReference type="EMBL" id="SAIY01000001">
    <property type="protein sequence ID" value="NGM11831.1"/>
    <property type="molecule type" value="Genomic_DNA"/>
</dbReference>
<dbReference type="Gene3D" id="1.20.1560.10">
    <property type="entry name" value="ABC transporter type 1, transmembrane domain"/>
    <property type="match status" value="2"/>
</dbReference>
<evidence type="ECO:0000256" key="8">
    <source>
        <dbReference type="SAM" id="Phobius"/>
    </source>
</evidence>
<evidence type="ECO:0000259" key="9">
    <source>
        <dbReference type="PROSITE" id="PS50893"/>
    </source>
</evidence>
<dbReference type="GO" id="GO:0016887">
    <property type="term" value="F:ATP hydrolysis activity"/>
    <property type="evidence" value="ECO:0007669"/>
    <property type="project" value="InterPro"/>
</dbReference>
<feature type="transmembrane region" description="Helical" evidence="8">
    <location>
        <begin position="713"/>
        <end position="737"/>
    </location>
</feature>
<evidence type="ECO:0000256" key="3">
    <source>
        <dbReference type="ARBA" id="ARBA00022741"/>
    </source>
</evidence>
<dbReference type="InterPro" id="IPR036640">
    <property type="entry name" value="ABC1_TM_sf"/>
</dbReference>
<dbReference type="InterPro" id="IPR039421">
    <property type="entry name" value="Type_1_exporter"/>
</dbReference>
<evidence type="ECO:0000256" key="6">
    <source>
        <dbReference type="ARBA" id="ARBA00023136"/>
    </source>
</evidence>
<feature type="transmembrane region" description="Helical" evidence="8">
    <location>
        <begin position="830"/>
        <end position="863"/>
    </location>
</feature>
<dbReference type="RefSeq" id="WP_164445683.1">
    <property type="nucleotide sequence ID" value="NZ_SAIY01000001.1"/>
</dbReference>
<dbReference type="PROSITE" id="PS50929">
    <property type="entry name" value="ABC_TM1F"/>
    <property type="match status" value="2"/>
</dbReference>
<dbReference type="Pfam" id="PF00664">
    <property type="entry name" value="ABC_membrane"/>
    <property type="match status" value="1"/>
</dbReference>
<dbReference type="InterPro" id="IPR027417">
    <property type="entry name" value="P-loop_NTPase"/>
</dbReference>
<feature type="transmembrane region" description="Helical" evidence="8">
    <location>
        <begin position="749"/>
        <end position="768"/>
    </location>
</feature>
<dbReference type="GO" id="GO:0034040">
    <property type="term" value="F:ATPase-coupled lipid transmembrane transporter activity"/>
    <property type="evidence" value="ECO:0007669"/>
    <property type="project" value="TreeGrafter"/>
</dbReference>
<feature type="domain" description="ABC transporter" evidence="9">
    <location>
        <begin position="1026"/>
        <end position="1250"/>
    </location>
</feature>
<accession>A0A6M1L139</accession>
<dbReference type="GO" id="GO:0140359">
    <property type="term" value="F:ABC-type transporter activity"/>
    <property type="evidence" value="ECO:0007669"/>
    <property type="project" value="InterPro"/>
</dbReference>
<dbReference type="PROSITE" id="PS00211">
    <property type="entry name" value="ABC_TRANSPORTER_1"/>
    <property type="match status" value="1"/>
</dbReference>
<dbReference type="SMART" id="SM00382">
    <property type="entry name" value="AAA"/>
    <property type="match status" value="2"/>
</dbReference>
<name>A0A6M1L139_9ACTN</name>
<protein>
    <submittedName>
        <fullName evidence="11">ABC transporter ATP-binding protein</fullName>
    </submittedName>
</protein>
<dbReference type="Proteomes" id="UP000478148">
    <property type="component" value="Unassembled WGS sequence"/>
</dbReference>
<feature type="domain" description="ABC transmembrane type-1" evidence="10">
    <location>
        <begin position="17"/>
        <end position="289"/>
    </location>
</feature>
<evidence type="ECO:0000313" key="12">
    <source>
        <dbReference type="Proteomes" id="UP000478148"/>
    </source>
</evidence>
<evidence type="ECO:0000256" key="5">
    <source>
        <dbReference type="ARBA" id="ARBA00022989"/>
    </source>
</evidence>
<feature type="region of interest" description="Disordered" evidence="7">
    <location>
        <begin position="618"/>
        <end position="696"/>
    </location>
</feature>
<dbReference type="InterPro" id="IPR003439">
    <property type="entry name" value="ABC_transporter-like_ATP-bd"/>
</dbReference>
<organism evidence="11 12">
    <name type="scientific">Verrucosispora sioxanthis</name>
    <dbReference type="NCBI Taxonomy" id="2499994"/>
    <lineage>
        <taxon>Bacteria</taxon>
        <taxon>Bacillati</taxon>
        <taxon>Actinomycetota</taxon>
        <taxon>Actinomycetes</taxon>
        <taxon>Micromonosporales</taxon>
        <taxon>Micromonosporaceae</taxon>
        <taxon>Micromonospora</taxon>
    </lineage>
</organism>
<dbReference type="GO" id="GO:0005886">
    <property type="term" value="C:plasma membrane"/>
    <property type="evidence" value="ECO:0007669"/>
    <property type="project" value="UniProtKB-SubCell"/>
</dbReference>
<evidence type="ECO:0000259" key="10">
    <source>
        <dbReference type="PROSITE" id="PS50929"/>
    </source>
</evidence>
<keyword evidence="5 8" id="KW-1133">Transmembrane helix</keyword>
<dbReference type="InterPro" id="IPR011527">
    <property type="entry name" value="ABC1_TM_dom"/>
</dbReference>
<comment type="subcellular location">
    <subcellularLocation>
        <location evidence="1">Cell membrane</location>
        <topology evidence="1">Multi-pass membrane protein</topology>
    </subcellularLocation>
</comment>
<dbReference type="InterPro" id="IPR003593">
    <property type="entry name" value="AAA+_ATPase"/>
</dbReference>
<feature type="transmembrane region" description="Helical" evidence="8">
    <location>
        <begin position="46"/>
        <end position="74"/>
    </location>
</feature>
<keyword evidence="2 8" id="KW-0812">Transmembrane</keyword>
<comment type="caution">
    <text evidence="11">The sequence shown here is derived from an EMBL/GenBank/DDBJ whole genome shotgun (WGS) entry which is preliminary data.</text>
</comment>
<dbReference type="PANTHER" id="PTHR24221">
    <property type="entry name" value="ATP-BINDING CASSETTE SUB-FAMILY B"/>
    <property type="match status" value="1"/>
</dbReference>
<sequence length="1252" mass="131287">MRLLRDLWVTSARRMTLVVVLILLGGIGQAATAALAGPVLLHRSVGFFVLLSVALVAAVVSDLVVSLVMAGVTADWSADLRRRLCRVALGQPVPALETTPVGEMLDRIDGDVYDVASGVRGPGVRLAQALAVGLLSTLVALTVWWPAGLGMLLLCVLLAYTLRRPAARIAPARMHEEAAWSDLAAVMEESIHGQDDVRTSLARPYVLRLYAGRAAEVLRRGLRVWQMSAQVNTVAAGVARAGVALVVLGGVWALTTGRVDAARITAIWLLALSLGMTVEHVSRMVPEVQYALGAWGRVQLLSAAPQEPSGGAAPSDGDLVIRDLTYRYPSTGPDADRGPALRDVDLTFVRGRSYALVGRTGSGKSTLAKLLTRAVDVPAGTVLLAGRDVLDLDVEQLRQWVAVVPQRTEILAGTLAENVALFDPELLDAAARALDELGLANWIAELPAGLDTRLGDGGHVLSAGQEQLVAFARILVRDPHVVILDEATARLDPVTETRVQQATERLLRDRIGIVIAHRLSSVSRCDEVVVLADGAVVEAAPLAESRRFAELLAAGHQGGHGVDVATELLPEPAADRIWAEPALVGANPAAATPAGTFSPAAAISAPVVARPAAARGADVLLPGGGETGDGTDSPPPDDVELPARHDVEAGLPVGDPAPVVGPEPVDPAEGRQVGGRETGAGATDAATEADRRPASRGRTLREIARLCLNDPRYGAAAVGIFAVLAILGLDGPVLAWLWADVVDGTGDPWLPAVGIAAGLILAIPAHYWTHLWFPAWWVRQMLRISARLVYGQTGPRRVSRHTPAEVVAQGGDTERVVQLADNVLDQTVGLILLVAMTLITGSVVPGLFFLGTMVLSGLAATAFGPRLERAARDTVAARAAFATALVSTLSAARTVKLAGATRPVLTHLANLDTVRSERQRREIAVQVWARSTPAVASGLFPIGVWALFLTGRLSAGAALVAVATLGAARWFAWTTASLISQVPSARVWTRRTAEMTGIEAYSARVPGVDLAAGTAPAPTVPPRTPLRRLELVGFGVRHTDGTTAVRDVDLTVARGQLVLVVGPVGSGKSSLLRALAGIAPHTGLLTWNGEPVTEPELFLRPNQVGYVGQLPRVLSGTVADNITLGHQVDAAHAVSTAQLDHDLAATGSGLGLLIGHKGTRLSGGQLQRLALARALAPRTELLVADDVSSALDVTTELALWQALRDRGVTVVGSTSKRAALVRADHVVVLIAGTVAAQGPWRDLDRRWGHLAG</sequence>
<dbReference type="AlphaFoldDB" id="A0A6M1L139"/>
<dbReference type="PANTHER" id="PTHR24221:SF654">
    <property type="entry name" value="ATP-BINDING CASSETTE SUB-FAMILY B MEMBER 6"/>
    <property type="match status" value="1"/>
</dbReference>
<dbReference type="PROSITE" id="PS50893">
    <property type="entry name" value="ABC_TRANSPORTER_2"/>
    <property type="match status" value="2"/>
</dbReference>
<feature type="transmembrane region" description="Helical" evidence="8">
    <location>
        <begin position="234"/>
        <end position="254"/>
    </location>
</feature>
<evidence type="ECO:0000256" key="4">
    <source>
        <dbReference type="ARBA" id="ARBA00022840"/>
    </source>
</evidence>
<reference evidence="11 12" key="1">
    <citation type="submission" date="2020-02" db="EMBL/GenBank/DDBJ databases">
        <title>Draft Genome Sequence of Verrucosispora sp. Strain CWR15, Isolated from Gulf of Mexico Sponge.</title>
        <authorList>
            <person name="Kennedy S.J."/>
            <person name="Cella E."/>
            <person name="Azarian T."/>
            <person name="Baker B.J."/>
            <person name="Shaw L.N."/>
        </authorList>
    </citation>
    <scope>NUCLEOTIDE SEQUENCE [LARGE SCALE GENOMIC DNA]</scope>
    <source>
        <strain evidence="11 12">CWR15</strain>
    </source>
</reference>
<evidence type="ECO:0000256" key="1">
    <source>
        <dbReference type="ARBA" id="ARBA00004651"/>
    </source>
</evidence>
<dbReference type="SUPFAM" id="SSF90123">
    <property type="entry name" value="ABC transporter transmembrane region"/>
    <property type="match status" value="2"/>
</dbReference>
<feature type="domain" description="ABC transporter" evidence="9">
    <location>
        <begin position="319"/>
        <end position="558"/>
    </location>
</feature>
<dbReference type="Pfam" id="PF00005">
    <property type="entry name" value="ABC_tran"/>
    <property type="match status" value="2"/>
</dbReference>
<feature type="domain" description="ABC transmembrane type-1" evidence="10">
    <location>
        <begin position="823"/>
        <end position="984"/>
    </location>
</feature>
<keyword evidence="4 11" id="KW-0067">ATP-binding</keyword>
<feature type="transmembrane region" description="Helical" evidence="8">
    <location>
        <begin position="130"/>
        <end position="160"/>
    </location>
</feature>